<dbReference type="Proteomes" id="UP000769528">
    <property type="component" value="Unassembled WGS sequence"/>
</dbReference>
<dbReference type="InterPro" id="IPR050838">
    <property type="entry name" value="Ketopantoate_reductase"/>
</dbReference>
<gene>
    <name evidence="8" type="ORF">WICMUC_005936</name>
</gene>
<name>A0A9P8P1H7_9ASCO</name>
<dbReference type="InterPro" id="IPR008927">
    <property type="entry name" value="6-PGluconate_DH-like_C_sf"/>
</dbReference>
<protein>
    <recommendedName>
        <fullName evidence="2">2-dehydropantoate 2-reductase</fullName>
        <ecNumber evidence="2">1.1.1.169</ecNumber>
    </recommendedName>
    <alternativeName>
        <fullName evidence="5">Ketopantoate reductase</fullName>
    </alternativeName>
</protein>
<evidence type="ECO:0000256" key="1">
    <source>
        <dbReference type="ARBA" id="ARBA00007870"/>
    </source>
</evidence>
<evidence type="ECO:0000313" key="8">
    <source>
        <dbReference type="EMBL" id="KAH3663497.1"/>
    </source>
</evidence>
<dbReference type="InterPro" id="IPR013752">
    <property type="entry name" value="KPA_reductase"/>
</dbReference>
<dbReference type="InterPro" id="IPR013328">
    <property type="entry name" value="6PGD_dom2"/>
</dbReference>
<dbReference type="GO" id="GO:0050661">
    <property type="term" value="F:NADP binding"/>
    <property type="evidence" value="ECO:0007669"/>
    <property type="project" value="TreeGrafter"/>
</dbReference>
<dbReference type="Gene3D" id="3.40.50.720">
    <property type="entry name" value="NAD(P)-binding Rossmann-like Domain"/>
    <property type="match status" value="1"/>
</dbReference>
<dbReference type="OrthoDB" id="73846at2759"/>
<evidence type="ECO:0000256" key="3">
    <source>
        <dbReference type="ARBA" id="ARBA00022857"/>
    </source>
</evidence>
<dbReference type="InterPro" id="IPR036291">
    <property type="entry name" value="NAD(P)-bd_dom_sf"/>
</dbReference>
<evidence type="ECO:0000256" key="2">
    <source>
        <dbReference type="ARBA" id="ARBA00013014"/>
    </source>
</evidence>
<dbReference type="GO" id="GO:0015940">
    <property type="term" value="P:pantothenate biosynthetic process"/>
    <property type="evidence" value="ECO:0007669"/>
    <property type="project" value="InterPro"/>
</dbReference>
<dbReference type="InterPro" id="IPR013332">
    <property type="entry name" value="KPR_N"/>
</dbReference>
<proteinExistence type="inferred from homology"/>
<keyword evidence="9" id="KW-1185">Reference proteome</keyword>
<reference evidence="8" key="2">
    <citation type="submission" date="2021-01" db="EMBL/GenBank/DDBJ databases">
        <authorList>
            <person name="Schikora-Tamarit M.A."/>
        </authorList>
    </citation>
    <scope>NUCLEOTIDE SEQUENCE</scope>
    <source>
        <strain evidence="8">CBS6341</strain>
    </source>
</reference>
<dbReference type="PANTHER" id="PTHR43765">
    <property type="entry name" value="2-DEHYDROPANTOATE 2-REDUCTASE-RELATED"/>
    <property type="match status" value="1"/>
</dbReference>
<dbReference type="SUPFAM" id="SSF51735">
    <property type="entry name" value="NAD(P)-binding Rossmann-fold domains"/>
    <property type="match status" value="1"/>
</dbReference>
<evidence type="ECO:0000259" key="6">
    <source>
        <dbReference type="Pfam" id="PF02558"/>
    </source>
</evidence>
<evidence type="ECO:0000259" key="7">
    <source>
        <dbReference type="Pfam" id="PF08546"/>
    </source>
</evidence>
<dbReference type="InterPro" id="IPR003710">
    <property type="entry name" value="ApbA"/>
</dbReference>
<evidence type="ECO:0000256" key="5">
    <source>
        <dbReference type="ARBA" id="ARBA00032024"/>
    </source>
</evidence>
<accession>A0A9P8P1H7</accession>
<organism evidence="8 9">
    <name type="scientific">Wickerhamomyces mucosus</name>
    <dbReference type="NCBI Taxonomy" id="1378264"/>
    <lineage>
        <taxon>Eukaryota</taxon>
        <taxon>Fungi</taxon>
        <taxon>Dikarya</taxon>
        <taxon>Ascomycota</taxon>
        <taxon>Saccharomycotina</taxon>
        <taxon>Saccharomycetes</taxon>
        <taxon>Phaffomycetales</taxon>
        <taxon>Wickerhamomycetaceae</taxon>
        <taxon>Wickerhamomyces</taxon>
    </lineage>
</organism>
<dbReference type="PANTHER" id="PTHR43765:SF2">
    <property type="entry name" value="2-DEHYDROPANTOATE 2-REDUCTASE"/>
    <property type="match status" value="1"/>
</dbReference>
<evidence type="ECO:0000256" key="4">
    <source>
        <dbReference type="ARBA" id="ARBA00023002"/>
    </source>
</evidence>
<dbReference type="Pfam" id="PF08546">
    <property type="entry name" value="ApbA_C"/>
    <property type="match status" value="1"/>
</dbReference>
<evidence type="ECO:0000313" key="9">
    <source>
        <dbReference type="Proteomes" id="UP000769528"/>
    </source>
</evidence>
<comment type="similarity">
    <text evidence="1">Belongs to the ketopantoate reductase family.</text>
</comment>
<keyword evidence="4" id="KW-0560">Oxidoreductase</keyword>
<dbReference type="GO" id="GO:0008677">
    <property type="term" value="F:2-dehydropantoate 2-reductase activity"/>
    <property type="evidence" value="ECO:0007669"/>
    <property type="project" value="UniProtKB-EC"/>
</dbReference>
<reference evidence="8" key="1">
    <citation type="journal article" date="2021" name="Open Biol.">
        <title>Shared evolutionary footprints suggest mitochondrial oxidative damage underlies multiple complex I losses in fungi.</title>
        <authorList>
            <person name="Schikora-Tamarit M.A."/>
            <person name="Marcet-Houben M."/>
            <person name="Nosek J."/>
            <person name="Gabaldon T."/>
        </authorList>
    </citation>
    <scope>NUCLEOTIDE SEQUENCE</scope>
    <source>
        <strain evidence="8">CBS6341</strain>
    </source>
</reference>
<keyword evidence="3" id="KW-0521">NADP</keyword>
<dbReference type="SUPFAM" id="SSF48179">
    <property type="entry name" value="6-phosphogluconate dehydrogenase C-terminal domain-like"/>
    <property type="match status" value="1"/>
</dbReference>
<sequence length="357" mass="40222">MTFLKPSMNSIHILGVGAMGGIVAHELMALANRSAITLLFRNEDKARKFQNNNNSTLVLKKTYLDPIAMESNKYSSASPESLTGTLETLIVTTKTYQTKSALEPYLPLITPDTNIVLLQNGLGVSEELYKEVWPDVNTRPNLFQGVINHSGYINSDDGDNYEIIQAGKGDIFIARAPRDFKTATIKEQQDVGDLPDFLQQLVEADLNTTVLSFSDLLVYQIRKFAVNYTCNSTTSILDCMNGELDLQETAKYFRDLLNEVLAVFFKTKPVLLTNPKTDELLNIDYLVDFCLYVSTVLHAKNSSSMRQDTLNLRDTEVDYLSGYVVREAEERGLQAPYSRMLTNLVKMRLELNRNRAK</sequence>
<dbReference type="EC" id="1.1.1.169" evidence="2"/>
<dbReference type="GO" id="GO:0005739">
    <property type="term" value="C:mitochondrion"/>
    <property type="evidence" value="ECO:0007669"/>
    <property type="project" value="TreeGrafter"/>
</dbReference>
<dbReference type="AlphaFoldDB" id="A0A9P8P1H7"/>
<dbReference type="EMBL" id="JAEUBF010001534">
    <property type="protein sequence ID" value="KAH3663497.1"/>
    <property type="molecule type" value="Genomic_DNA"/>
</dbReference>
<dbReference type="Pfam" id="PF02558">
    <property type="entry name" value="ApbA"/>
    <property type="match status" value="1"/>
</dbReference>
<dbReference type="Gene3D" id="1.10.1040.10">
    <property type="entry name" value="N-(1-d-carboxylethyl)-l-norvaline Dehydrogenase, domain 2"/>
    <property type="match status" value="1"/>
</dbReference>
<feature type="domain" description="Ketopantoate reductase C-terminal" evidence="7">
    <location>
        <begin position="218"/>
        <end position="347"/>
    </location>
</feature>
<feature type="domain" description="Ketopantoate reductase N-terminal" evidence="6">
    <location>
        <begin position="11"/>
        <end position="175"/>
    </location>
</feature>
<dbReference type="NCBIfam" id="TIGR00745">
    <property type="entry name" value="apbA_panE"/>
    <property type="match status" value="1"/>
</dbReference>
<comment type="caution">
    <text evidence="8">The sequence shown here is derived from an EMBL/GenBank/DDBJ whole genome shotgun (WGS) entry which is preliminary data.</text>
</comment>